<gene>
    <name evidence="2" type="ORF">SELMODRAFT_99131</name>
</gene>
<dbReference type="EMBL" id="GL377586">
    <property type="protein sequence ID" value="EFJ25706.1"/>
    <property type="molecule type" value="Genomic_DNA"/>
</dbReference>
<dbReference type="STRING" id="88036.D8RQU4"/>
<feature type="non-terminal residue" evidence="2">
    <location>
        <position position="1"/>
    </location>
</feature>
<dbReference type="eggNOG" id="ENOG502QREE">
    <property type="taxonomic scope" value="Eukaryota"/>
</dbReference>
<feature type="coiled-coil region" evidence="1">
    <location>
        <begin position="2"/>
        <end position="172"/>
    </location>
</feature>
<dbReference type="KEGG" id="smo:SELMODRAFT_99131"/>
<keyword evidence="3" id="KW-1185">Reference proteome</keyword>
<accession>D8RQU4</accession>
<reference evidence="2 3" key="1">
    <citation type="journal article" date="2011" name="Science">
        <title>The Selaginella genome identifies genetic changes associated with the evolution of vascular plants.</title>
        <authorList>
            <person name="Banks J.A."/>
            <person name="Nishiyama T."/>
            <person name="Hasebe M."/>
            <person name="Bowman J.L."/>
            <person name="Gribskov M."/>
            <person name="dePamphilis C."/>
            <person name="Albert V.A."/>
            <person name="Aono N."/>
            <person name="Aoyama T."/>
            <person name="Ambrose B.A."/>
            <person name="Ashton N.W."/>
            <person name="Axtell M.J."/>
            <person name="Barker E."/>
            <person name="Barker M.S."/>
            <person name="Bennetzen J.L."/>
            <person name="Bonawitz N.D."/>
            <person name="Chapple C."/>
            <person name="Cheng C."/>
            <person name="Correa L.G."/>
            <person name="Dacre M."/>
            <person name="DeBarry J."/>
            <person name="Dreyer I."/>
            <person name="Elias M."/>
            <person name="Engstrom E.M."/>
            <person name="Estelle M."/>
            <person name="Feng L."/>
            <person name="Finet C."/>
            <person name="Floyd S.K."/>
            <person name="Frommer W.B."/>
            <person name="Fujita T."/>
            <person name="Gramzow L."/>
            <person name="Gutensohn M."/>
            <person name="Harholt J."/>
            <person name="Hattori M."/>
            <person name="Heyl A."/>
            <person name="Hirai T."/>
            <person name="Hiwatashi Y."/>
            <person name="Ishikawa M."/>
            <person name="Iwata M."/>
            <person name="Karol K.G."/>
            <person name="Koehler B."/>
            <person name="Kolukisaoglu U."/>
            <person name="Kubo M."/>
            <person name="Kurata T."/>
            <person name="Lalonde S."/>
            <person name="Li K."/>
            <person name="Li Y."/>
            <person name="Litt A."/>
            <person name="Lyons E."/>
            <person name="Manning G."/>
            <person name="Maruyama T."/>
            <person name="Michael T.P."/>
            <person name="Mikami K."/>
            <person name="Miyazaki S."/>
            <person name="Morinaga S."/>
            <person name="Murata T."/>
            <person name="Mueller-Roeber B."/>
            <person name="Nelson D.R."/>
            <person name="Obara M."/>
            <person name="Oguri Y."/>
            <person name="Olmstead R.G."/>
            <person name="Onodera N."/>
            <person name="Petersen B.L."/>
            <person name="Pils B."/>
            <person name="Prigge M."/>
            <person name="Rensing S.A."/>
            <person name="Riano-Pachon D.M."/>
            <person name="Roberts A.W."/>
            <person name="Sato Y."/>
            <person name="Scheller H.V."/>
            <person name="Schulz B."/>
            <person name="Schulz C."/>
            <person name="Shakirov E.V."/>
            <person name="Shibagaki N."/>
            <person name="Shinohara N."/>
            <person name="Shippen D.E."/>
            <person name="Soerensen I."/>
            <person name="Sotooka R."/>
            <person name="Sugimoto N."/>
            <person name="Sugita M."/>
            <person name="Sumikawa N."/>
            <person name="Tanurdzic M."/>
            <person name="Theissen G."/>
            <person name="Ulvskov P."/>
            <person name="Wakazuki S."/>
            <person name="Weng J.K."/>
            <person name="Willats W.W."/>
            <person name="Wipf D."/>
            <person name="Wolf P.G."/>
            <person name="Yang L."/>
            <person name="Zimmer A.D."/>
            <person name="Zhu Q."/>
            <person name="Mitros T."/>
            <person name="Hellsten U."/>
            <person name="Loque D."/>
            <person name="Otillar R."/>
            <person name="Salamov A."/>
            <person name="Schmutz J."/>
            <person name="Shapiro H."/>
            <person name="Lindquist E."/>
            <person name="Lucas S."/>
            <person name="Rokhsar D."/>
            <person name="Grigoriev I.V."/>
        </authorList>
    </citation>
    <scope>NUCLEOTIDE SEQUENCE [LARGE SCALE GENOMIC DNA]</scope>
</reference>
<organism evidence="3">
    <name type="scientific">Selaginella moellendorffii</name>
    <name type="common">Spikemoss</name>
    <dbReference type="NCBI Taxonomy" id="88036"/>
    <lineage>
        <taxon>Eukaryota</taxon>
        <taxon>Viridiplantae</taxon>
        <taxon>Streptophyta</taxon>
        <taxon>Embryophyta</taxon>
        <taxon>Tracheophyta</taxon>
        <taxon>Lycopodiopsida</taxon>
        <taxon>Selaginellales</taxon>
        <taxon>Selaginellaceae</taxon>
        <taxon>Selaginella</taxon>
    </lineage>
</organism>
<dbReference type="Proteomes" id="UP000001514">
    <property type="component" value="Unassembled WGS sequence"/>
</dbReference>
<dbReference type="HOGENOM" id="CLU_1318393_0_0_1"/>
<protein>
    <submittedName>
        <fullName evidence="2">Uncharacterized protein</fullName>
    </submittedName>
</protein>
<proteinExistence type="predicted"/>
<dbReference type="AlphaFoldDB" id="D8RQU4"/>
<evidence type="ECO:0000256" key="1">
    <source>
        <dbReference type="SAM" id="Coils"/>
    </source>
</evidence>
<dbReference type="InParanoid" id="D8RQU4"/>
<evidence type="ECO:0000313" key="3">
    <source>
        <dbReference type="Proteomes" id="UP000001514"/>
    </source>
</evidence>
<evidence type="ECO:0000313" key="2">
    <source>
        <dbReference type="EMBL" id="EFJ25706.1"/>
    </source>
</evidence>
<dbReference type="Gramene" id="EFJ25706">
    <property type="protein sequence ID" value="EFJ25706"/>
    <property type="gene ID" value="SELMODRAFT_99131"/>
</dbReference>
<keyword evidence="1" id="KW-0175">Coiled coil</keyword>
<sequence>EIESLRRESDLKFKQLEELTDRVEELETLIEQNHLAMDNMETSRNKAVGKLTFTVNKFKELQQQCEAMLAEIERLQMNLDSRHAEHTALNQKVEILQNDLKQRTENSMQLERSLKALTAKAAVGQRGEQLLSEPKEIVDLLDAQVQRLLHENENLQLSIKTKDSELQKLKDKFLPVPSVSEIEELVRTLLQLKFVSWILIIVCRNNQSI</sequence>
<name>D8RQU4_SELML</name>